<name>A0A368BQR5_9GAMM</name>
<comment type="similarity">
    <text evidence="3 10">Belongs to the PurH family.</text>
</comment>
<evidence type="ECO:0000256" key="1">
    <source>
        <dbReference type="ARBA" id="ARBA00004844"/>
    </source>
</evidence>
<dbReference type="HAMAP" id="MF_00139">
    <property type="entry name" value="PurH"/>
    <property type="match status" value="1"/>
</dbReference>
<dbReference type="FunFam" id="3.40.140.20:FF:000001">
    <property type="entry name" value="Bifunctional purine biosynthesis protein PurH"/>
    <property type="match status" value="1"/>
</dbReference>
<evidence type="ECO:0000256" key="6">
    <source>
        <dbReference type="ARBA" id="ARBA00022801"/>
    </source>
</evidence>
<comment type="domain">
    <text evidence="10">The IMP cyclohydrolase activity resides in the N-terminal region.</text>
</comment>
<dbReference type="GO" id="GO:0006189">
    <property type="term" value="P:'de novo' IMP biosynthetic process"/>
    <property type="evidence" value="ECO:0007669"/>
    <property type="project" value="UniProtKB-UniRule"/>
</dbReference>
<dbReference type="PANTHER" id="PTHR11692">
    <property type="entry name" value="BIFUNCTIONAL PURINE BIOSYNTHESIS PROTEIN PURH"/>
    <property type="match status" value="1"/>
</dbReference>
<evidence type="ECO:0000256" key="10">
    <source>
        <dbReference type="HAMAP-Rule" id="MF_00139"/>
    </source>
</evidence>
<dbReference type="AlphaFoldDB" id="A0A368BQR5"/>
<dbReference type="NCBIfam" id="NF002049">
    <property type="entry name" value="PRK00881.1"/>
    <property type="match status" value="1"/>
</dbReference>
<comment type="catalytic activity">
    <reaction evidence="8 10">
        <text>(6R)-10-formyltetrahydrofolate + 5-amino-1-(5-phospho-beta-D-ribosyl)imidazole-4-carboxamide = 5-formamido-1-(5-phospho-D-ribosyl)imidazole-4-carboxamide + (6S)-5,6,7,8-tetrahydrofolate</text>
        <dbReference type="Rhea" id="RHEA:22192"/>
        <dbReference type="ChEBI" id="CHEBI:57453"/>
        <dbReference type="ChEBI" id="CHEBI:58467"/>
        <dbReference type="ChEBI" id="CHEBI:58475"/>
        <dbReference type="ChEBI" id="CHEBI:195366"/>
        <dbReference type="EC" id="2.1.2.3"/>
    </reaction>
</comment>
<dbReference type="SMART" id="SM00798">
    <property type="entry name" value="AICARFT_IMPCHas"/>
    <property type="match status" value="1"/>
</dbReference>
<reference evidence="12 13" key="1">
    <citation type="journal article" date="2018" name="Microbiome">
        <title>Fine metagenomic profile of the Mediterranean stratified and mixed water columns revealed by assembly and recruitment.</title>
        <authorList>
            <person name="Haro-Moreno J.M."/>
            <person name="Lopez-Perez M."/>
            <person name="De La Torre J.R."/>
            <person name="Picazo A."/>
            <person name="Camacho A."/>
            <person name="Rodriguez-Valera F."/>
        </authorList>
    </citation>
    <scope>NUCLEOTIDE SEQUENCE [LARGE SCALE GENOMIC DNA]</scope>
    <source>
        <strain evidence="12">MED-G83</strain>
    </source>
</reference>
<keyword evidence="4 10" id="KW-0808">Transferase</keyword>
<protein>
    <recommendedName>
        <fullName evidence="10">Bifunctional purine biosynthesis protein PurH</fullName>
    </recommendedName>
    <domain>
        <recommendedName>
            <fullName evidence="10">Phosphoribosylaminoimidazolecarboxamide formyltransferase</fullName>
            <ecNumber evidence="10">2.1.2.3</ecNumber>
        </recommendedName>
        <alternativeName>
            <fullName evidence="10">AICAR transformylase</fullName>
        </alternativeName>
    </domain>
    <domain>
        <recommendedName>
            <fullName evidence="10">IMP cyclohydrolase</fullName>
            <ecNumber evidence="10">3.5.4.10</ecNumber>
        </recommendedName>
        <alternativeName>
            <fullName evidence="10">ATIC</fullName>
        </alternativeName>
        <alternativeName>
            <fullName evidence="10">IMP synthase</fullName>
        </alternativeName>
        <alternativeName>
            <fullName evidence="10">Inosinicase</fullName>
        </alternativeName>
    </domain>
</protein>
<evidence type="ECO:0000313" key="13">
    <source>
        <dbReference type="Proteomes" id="UP000252147"/>
    </source>
</evidence>
<evidence type="ECO:0000256" key="8">
    <source>
        <dbReference type="ARBA" id="ARBA00050488"/>
    </source>
</evidence>
<dbReference type="PANTHER" id="PTHR11692:SF0">
    <property type="entry name" value="BIFUNCTIONAL PURINE BIOSYNTHESIS PROTEIN ATIC"/>
    <property type="match status" value="1"/>
</dbReference>
<dbReference type="InterPro" id="IPR002695">
    <property type="entry name" value="PurH-like"/>
</dbReference>
<dbReference type="EC" id="3.5.4.10" evidence="10"/>
<comment type="pathway">
    <text evidence="1 10">Purine metabolism; IMP biosynthesis via de novo pathway; IMP from 5-formamido-1-(5-phospho-D-ribosyl)imidazole-4-carboxamide: step 1/1.</text>
</comment>
<dbReference type="InterPro" id="IPR036914">
    <property type="entry name" value="MGS-like_dom_sf"/>
</dbReference>
<dbReference type="NCBIfam" id="TIGR00355">
    <property type="entry name" value="purH"/>
    <property type="match status" value="1"/>
</dbReference>
<dbReference type="InterPro" id="IPR011607">
    <property type="entry name" value="MGS-like_dom"/>
</dbReference>
<dbReference type="PIRSF" id="PIRSF000414">
    <property type="entry name" value="AICARFT_IMPCHas"/>
    <property type="match status" value="1"/>
</dbReference>
<dbReference type="UniPathway" id="UPA00074">
    <property type="reaction ID" value="UER00133"/>
</dbReference>
<dbReference type="Pfam" id="PF01808">
    <property type="entry name" value="AICARFT_IMPCHas"/>
    <property type="match status" value="1"/>
</dbReference>
<dbReference type="Gene3D" id="3.40.140.20">
    <property type="match status" value="2"/>
</dbReference>
<dbReference type="InterPro" id="IPR024051">
    <property type="entry name" value="AICAR_Tfase_dup_dom_sf"/>
</dbReference>
<dbReference type="PROSITE" id="PS51855">
    <property type="entry name" value="MGS"/>
    <property type="match status" value="1"/>
</dbReference>
<dbReference type="SMART" id="SM00851">
    <property type="entry name" value="MGS"/>
    <property type="match status" value="1"/>
</dbReference>
<keyword evidence="5 10" id="KW-0658">Purine biosynthesis</keyword>
<dbReference type="GO" id="GO:0003937">
    <property type="term" value="F:IMP cyclohydrolase activity"/>
    <property type="evidence" value="ECO:0007669"/>
    <property type="project" value="UniProtKB-UniRule"/>
</dbReference>
<comment type="pathway">
    <text evidence="2 10">Purine metabolism; IMP biosynthesis via de novo pathway; 5-formamido-1-(5-phospho-D-ribosyl)imidazole-4-carboxamide from 5-amino-1-(5-phospho-D-ribosyl)imidazole-4-carboxamide (10-formyl THF route): step 1/1.</text>
</comment>
<gene>
    <name evidence="10" type="primary">purH</name>
    <name evidence="12" type="ORF">DBW97_00205</name>
</gene>
<evidence type="ECO:0000256" key="7">
    <source>
        <dbReference type="ARBA" id="ARBA00023268"/>
    </source>
</evidence>
<sequence>MIEIKTALISVYKKDGVLELAQKLRSHNVKIISSGGTASFLRENDIPVIEVSDYTGSPEMFDGRVKTLHPKIHAGILARGKTDEEQLCDIGADKIDLVVVNLYPFEEELNKTNVSEDDLIEKIDIGGPAMLRAAAKNFKNTVSVCSPEHYHKIKPEGMSVEESRNLAGYVFATTTAYDSLVHNWLHQHPIVTSEFKQELRYGENPHQKASVTVNENSPIDFLNPLQGKAVSYNNVNDALAAWACVSEFVEPAVCIVKHANPCGVSESSSLLQAYENAFLTDPTSAFGGVIALNETLSHELAKSIIDKQFVEVIIAPAFEDDAKKILATKPNIRLLISKQRKKKYLETKSMFSVDLSQTSDLVTPDDYEISVVSTLKPNESELEDLMFAMKVAKHVKSNAIVLAKNKMTLGIGAGQMSRVVSTKIALMKAKEEGLDVLGCALASDAFFPFRDNIDFAATGGIKHVIQPGGSVRDQEVIDAINEHDMSMCVTGIRHFKH</sequence>
<keyword evidence="7 10" id="KW-0511">Multifunctional enzyme</keyword>
<dbReference type="SUPFAM" id="SSF53927">
    <property type="entry name" value="Cytidine deaminase-like"/>
    <property type="match status" value="1"/>
</dbReference>
<evidence type="ECO:0000256" key="9">
    <source>
        <dbReference type="ARBA" id="ARBA00050687"/>
    </source>
</evidence>
<dbReference type="EMBL" id="QOPD01000001">
    <property type="protein sequence ID" value="RCL39182.1"/>
    <property type="molecule type" value="Genomic_DNA"/>
</dbReference>
<dbReference type="InterPro" id="IPR016193">
    <property type="entry name" value="Cytidine_deaminase-like"/>
</dbReference>
<organism evidence="12 13">
    <name type="scientific">SAR86 cluster bacterium</name>
    <dbReference type="NCBI Taxonomy" id="2030880"/>
    <lineage>
        <taxon>Bacteria</taxon>
        <taxon>Pseudomonadati</taxon>
        <taxon>Pseudomonadota</taxon>
        <taxon>Gammaproteobacteria</taxon>
        <taxon>SAR86 cluster</taxon>
    </lineage>
</organism>
<proteinExistence type="inferred from homology"/>
<evidence type="ECO:0000256" key="3">
    <source>
        <dbReference type="ARBA" id="ARBA00007667"/>
    </source>
</evidence>
<accession>A0A368BQR5</accession>
<dbReference type="Proteomes" id="UP000252147">
    <property type="component" value="Unassembled WGS sequence"/>
</dbReference>
<keyword evidence="6 10" id="KW-0378">Hydrolase</keyword>
<dbReference type="Pfam" id="PF02142">
    <property type="entry name" value="MGS"/>
    <property type="match status" value="1"/>
</dbReference>
<evidence type="ECO:0000256" key="2">
    <source>
        <dbReference type="ARBA" id="ARBA00004954"/>
    </source>
</evidence>
<dbReference type="EC" id="2.1.2.3" evidence="10"/>
<dbReference type="SUPFAM" id="SSF52335">
    <property type="entry name" value="Methylglyoxal synthase-like"/>
    <property type="match status" value="1"/>
</dbReference>
<evidence type="ECO:0000256" key="4">
    <source>
        <dbReference type="ARBA" id="ARBA00022679"/>
    </source>
</evidence>
<evidence type="ECO:0000259" key="11">
    <source>
        <dbReference type="PROSITE" id="PS51855"/>
    </source>
</evidence>
<feature type="domain" description="MGS-like" evidence="11">
    <location>
        <begin position="1"/>
        <end position="145"/>
    </location>
</feature>
<dbReference type="GO" id="GO:0005829">
    <property type="term" value="C:cytosol"/>
    <property type="evidence" value="ECO:0007669"/>
    <property type="project" value="TreeGrafter"/>
</dbReference>
<dbReference type="CDD" id="cd01421">
    <property type="entry name" value="IMPCH"/>
    <property type="match status" value="1"/>
</dbReference>
<dbReference type="Gene3D" id="3.40.50.1380">
    <property type="entry name" value="Methylglyoxal synthase-like domain"/>
    <property type="match status" value="1"/>
</dbReference>
<comment type="caution">
    <text evidence="12">The sequence shown here is derived from an EMBL/GenBank/DDBJ whole genome shotgun (WGS) entry which is preliminary data.</text>
</comment>
<dbReference type="FunFam" id="3.40.50.1380:FF:000001">
    <property type="entry name" value="Bifunctional purine biosynthesis protein PurH"/>
    <property type="match status" value="1"/>
</dbReference>
<evidence type="ECO:0000313" key="12">
    <source>
        <dbReference type="EMBL" id="RCL39182.1"/>
    </source>
</evidence>
<evidence type="ECO:0000256" key="5">
    <source>
        <dbReference type="ARBA" id="ARBA00022755"/>
    </source>
</evidence>
<comment type="catalytic activity">
    <reaction evidence="9 10">
        <text>IMP + H2O = 5-formamido-1-(5-phospho-D-ribosyl)imidazole-4-carboxamide</text>
        <dbReference type="Rhea" id="RHEA:18445"/>
        <dbReference type="ChEBI" id="CHEBI:15377"/>
        <dbReference type="ChEBI" id="CHEBI:58053"/>
        <dbReference type="ChEBI" id="CHEBI:58467"/>
        <dbReference type="EC" id="3.5.4.10"/>
    </reaction>
</comment>
<dbReference type="GO" id="GO:0004643">
    <property type="term" value="F:phosphoribosylaminoimidazolecarboxamide formyltransferase activity"/>
    <property type="evidence" value="ECO:0007669"/>
    <property type="project" value="UniProtKB-UniRule"/>
</dbReference>